<keyword evidence="5" id="KW-1185">Reference proteome</keyword>
<dbReference type="GO" id="GO:0005739">
    <property type="term" value="C:mitochondrion"/>
    <property type="evidence" value="ECO:0007669"/>
    <property type="project" value="UniProtKB-SubCell"/>
</dbReference>
<dbReference type="InterPro" id="IPR004203">
    <property type="entry name" value="Cyt_c_oxidase_su4_fam"/>
</dbReference>
<gene>
    <name evidence="4" type="ORF">AB1Y20_011342</name>
</gene>
<comment type="subcellular location">
    <subcellularLocation>
        <location evidence="1">Mitochondrion</location>
    </subcellularLocation>
</comment>
<evidence type="ECO:0008006" key="6">
    <source>
        <dbReference type="Google" id="ProtNLM"/>
    </source>
</evidence>
<feature type="transmembrane region" description="Helical" evidence="3">
    <location>
        <begin position="12"/>
        <end position="33"/>
    </location>
</feature>
<evidence type="ECO:0000256" key="2">
    <source>
        <dbReference type="ARBA" id="ARBA00023128"/>
    </source>
</evidence>
<evidence type="ECO:0000313" key="5">
    <source>
        <dbReference type="Proteomes" id="UP001515480"/>
    </source>
</evidence>
<organism evidence="4 5">
    <name type="scientific">Prymnesium parvum</name>
    <name type="common">Toxic golden alga</name>
    <dbReference type="NCBI Taxonomy" id="97485"/>
    <lineage>
        <taxon>Eukaryota</taxon>
        <taxon>Haptista</taxon>
        <taxon>Haptophyta</taxon>
        <taxon>Prymnesiophyceae</taxon>
        <taxon>Prymnesiales</taxon>
        <taxon>Prymnesiaceae</taxon>
        <taxon>Prymnesium</taxon>
    </lineage>
</organism>
<dbReference type="SUPFAM" id="SSF81406">
    <property type="entry name" value="Mitochondrial cytochrome c oxidase subunit IV"/>
    <property type="match status" value="1"/>
</dbReference>
<protein>
    <recommendedName>
        <fullName evidence="6">Transmembrane protein 242</fullName>
    </recommendedName>
</protein>
<accession>A0AB34IQ85</accession>
<dbReference type="Proteomes" id="UP001515480">
    <property type="component" value="Unassembled WGS sequence"/>
</dbReference>
<name>A0AB34IQ85_PRYPA</name>
<dbReference type="InterPro" id="IPR036639">
    <property type="entry name" value="Cyt_c_oxidase_su4_sf"/>
</dbReference>
<reference evidence="4 5" key="1">
    <citation type="journal article" date="2024" name="Science">
        <title>Giant polyketide synthase enzymes in the biosynthesis of giant marine polyether toxins.</title>
        <authorList>
            <person name="Fallon T.R."/>
            <person name="Shende V.V."/>
            <person name="Wierzbicki I.H."/>
            <person name="Pendleton A.L."/>
            <person name="Watervoot N.F."/>
            <person name="Auber R.P."/>
            <person name="Gonzalez D.J."/>
            <person name="Wisecaver J.H."/>
            <person name="Moore B.S."/>
        </authorList>
    </citation>
    <scope>NUCLEOTIDE SEQUENCE [LARGE SCALE GENOMIC DNA]</scope>
    <source>
        <strain evidence="4 5">12B1</strain>
    </source>
</reference>
<dbReference type="Gene3D" id="1.10.442.10">
    <property type="entry name" value="Cytochrome c oxidase subunit IV"/>
    <property type="match status" value="1"/>
</dbReference>
<sequence>MLGAAVKGEGMQVLVGTLGICAAGVAVSMAWFAHIADRKPRTFTPQWKAATAKYRAAQNQDPISEGR</sequence>
<keyword evidence="3" id="KW-0472">Membrane</keyword>
<keyword evidence="3" id="KW-0812">Transmembrane</keyword>
<keyword evidence="3" id="KW-1133">Transmembrane helix</keyword>
<proteinExistence type="predicted"/>
<comment type="caution">
    <text evidence="4">The sequence shown here is derived from an EMBL/GenBank/DDBJ whole genome shotgun (WGS) entry which is preliminary data.</text>
</comment>
<keyword evidence="2" id="KW-0496">Mitochondrion</keyword>
<dbReference type="Pfam" id="PF02936">
    <property type="entry name" value="COX4"/>
    <property type="match status" value="1"/>
</dbReference>
<dbReference type="GO" id="GO:0006123">
    <property type="term" value="P:mitochondrial electron transport, cytochrome c to oxygen"/>
    <property type="evidence" value="ECO:0007669"/>
    <property type="project" value="InterPro"/>
</dbReference>
<evidence type="ECO:0000313" key="4">
    <source>
        <dbReference type="EMBL" id="KAL1503290.1"/>
    </source>
</evidence>
<dbReference type="EMBL" id="JBGBPQ010000022">
    <property type="protein sequence ID" value="KAL1503290.1"/>
    <property type="molecule type" value="Genomic_DNA"/>
</dbReference>
<evidence type="ECO:0000256" key="3">
    <source>
        <dbReference type="SAM" id="Phobius"/>
    </source>
</evidence>
<evidence type="ECO:0000256" key="1">
    <source>
        <dbReference type="ARBA" id="ARBA00004173"/>
    </source>
</evidence>
<dbReference type="GO" id="GO:0045277">
    <property type="term" value="C:respiratory chain complex IV"/>
    <property type="evidence" value="ECO:0007669"/>
    <property type="project" value="InterPro"/>
</dbReference>
<dbReference type="AlphaFoldDB" id="A0AB34IQ85"/>